<dbReference type="AlphaFoldDB" id="A0A1L9U6E6"/>
<keyword evidence="3" id="KW-1185">Reference proteome</keyword>
<gene>
    <name evidence="2" type="ORF">ASPBRDRAFT_352785</name>
</gene>
<protein>
    <submittedName>
        <fullName evidence="2">Uncharacterized protein</fullName>
    </submittedName>
</protein>
<organism evidence="2 3">
    <name type="scientific">Aspergillus brasiliensis (strain CBS 101740 / IMI 381727 / IBT 21946)</name>
    <dbReference type="NCBI Taxonomy" id="767769"/>
    <lineage>
        <taxon>Eukaryota</taxon>
        <taxon>Fungi</taxon>
        <taxon>Dikarya</taxon>
        <taxon>Ascomycota</taxon>
        <taxon>Pezizomycotina</taxon>
        <taxon>Eurotiomycetes</taxon>
        <taxon>Eurotiomycetidae</taxon>
        <taxon>Eurotiales</taxon>
        <taxon>Aspergillaceae</taxon>
        <taxon>Aspergillus</taxon>
        <taxon>Aspergillus subgen. Circumdati</taxon>
    </lineage>
</organism>
<evidence type="ECO:0000313" key="2">
    <source>
        <dbReference type="EMBL" id="OJJ67241.1"/>
    </source>
</evidence>
<dbReference type="OrthoDB" id="5412502at2759"/>
<dbReference type="GeneID" id="93575817"/>
<reference evidence="3" key="1">
    <citation type="journal article" date="2017" name="Genome Biol.">
        <title>Comparative genomics reveals high biological diversity and specific adaptations in the industrially and medically important fungal genus Aspergillus.</title>
        <authorList>
            <person name="de Vries R.P."/>
            <person name="Riley R."/>
            <person name="Wiebenga A."/>
            <person name="Aguilar-Osorio G."/>
            <person name="Amillis S."/>
            <person name="Uchima C.A."/>
            <person name="Anderluh G."/>
            <person name="Asadollahi M."/>
            <person name="Askin M."/>
            <person name="Barry K."/>
            <person name="Battaglia E."/>
            <person name="Bayram O."/>
            <person name="Benocci T."/>
            <person name="Braus-Stromeyer S.A."/>
            <person name="Caldana C."/>
            <person name="Canovas D."/>
            <person name="Cerqueira G.C."/>
            <person name="Chen F."/>
            <person name="Chen W."/>
            <person name="Choi C."/>
            <person name="Clum A."/>
            <person name="Dos Santos R.A."/>
            <person name="Damasio A.R."/>
            <person name="Diallinas G."/>
            <person name="Emri T."/>
            <person name="Fekete E."/>
            <person name="Flipphi M."/>
            <person name="Freyberg S."/>
            <person name="Gallo A."/>
            <person name="Gournas C."/>
            <person name="Habgood R."/>
            <person name="Hainaut M."/>
            <person name="Harispe M.L."/>
            <person name="Henrissat B."/>
            <person name="Hilden K.S."/>
            <person name="Hope R."/>
            <person name="Hossain A."/>
            <person name="Karabika E."/>
            <person name="Karaffa L."/>
            <person name="Karanyi Z."/>
            <person name="Krasevec N."/>
            <person name="Kuo A."/>
            <person name="Kusch H."/>
            <person name="LaButti K."/>
            <person name="Lagendijk E.L."/>
            <person name="Lapidus A."/>
            <person name="Levasseur A."/>
            <person name="Lindquist E."/>
            <person name="Lipzen A."/>
            <person name="Logrieco A.F."/>
            <person name="MacCabe A."/>
            <person name="Maekelae M.R."/>
            <person name="Malavazi I."/>
            <person name="Melin P."/>
            <person name="Meyer V."/>
            <person name="Mielnichuk N."/>
            <person name="Miskei M."/>
            <person name="Molnar A.P."/>
            <person name="Mule G."/>
            <person name="Ngan C.Y."/>
            <person name="Orejas M."/>
            <person name="Orosz E."/>
            <person name="Ouedraogo J.P."/>
            <person name="Overkamp K.M."/>
            <person name="Park H.-S."/>
            <person name="Perrone G."/>
            <person name="Piumi F."/>
            <person name="Punt P.J."/>
            <person name="Ram A.F."/>
            <person name="Ramon A."/>
            <person name="Rauscher S."/>
            <person name="Record E."/>
            <person name="Riano-Pachon D.M."/>
            <person name="Robert V."/>
            <person name="Roehrig J."/>
            <person name="Ruller R."/>
            <person name="Salamov A."/>
            <person name="Salih N.S."/>
            <person name="Samson R.A."/>
            <person name="Sandor E."/>
            <person name="Sanguinetti M."/>
            <person name="Schuetze T."/>
            <person name="Sepcic K."/>
            <person name="Shelest E."/>
            <person name="Sherlock G."/>
            <person name="Sophianopoulou V."/>
            <person name="Squina F.M."/>
            <person name="Sun H."/>
            <person name="Susca A."/>
            <person name="Todd R.B."/>
            <person name="Tsang A."/>
            <person name="Unkles S.E."/>
            <person name="van de Wiele N."/>
            <person name="van Rossen-Uffink D."/>
            <person name="Oliveira J.V."/>
            <person name="Vesth T.C."/>
            <person name="Visser J."/>
            <person name="Yu J.-H."/>
            <person name="Zhou M."/>
            <person name="Andersen M.R."/>
            <person name="Archer D.B."/>
            <person name="Baker S.E."/>
            <person name="Benoit I."/>
            <person name="Brakhage A.A."/>
            <person name="Braus G.H."/>
            <person name="Fischer R."/>
            <person name="Frisvad J.C."/>
            <person name="Goldman G.H."/>
            <person name="Houbraken J."/>
            <person name="Oakley B."/>
            <person name="Pocsi I."/>
            <person name="Scazzocchio C."/>
            <person name="Seiboth B."/>
            <person name="vanKuyk P.A."/>
            <person name="Wortman J."/>
            <person name="Dyer P.S."/>
            <person name="Grigoriev I.V."/>
        </authorList>
    </citation>
    <scope>NUCLEOTIDE SEQUENCE [LARGE SCALE GENOMIC DNA]</scope>
    <source>
        <strain evidence="3">CBS 101740 / IMI 381727 / IBT 21946</strain>
    </source>
</reference>
<accession>A0A1L9U6E6</accession>
<feature type="transmembrane region" description="Helical" evidence="1">
    <location>
        <begin position="296"/>
        <end position="318"/>
    </location>
</feature>
<feature type="transmembrane region" description="Helical" evidence="1">
    <location>
        <begin position="178"/>
        <end position="196"/>
    </location>
</feature>
<keyword evidence="1" id="KW-1133">Transmembrane helix</keyword>
<keyword evidence="1" id="KW-0472">Membrane</keyword>
<dbReference type="Proteomes" id="UP000184499">
    <property type="component" value="Unassembled WGS sequence"/>
</dbReference>
<keyword evidence="1" id="KW-0812">Transmembrane</keyword>
<evidence type="ECO:0000256" key="1">
    <source>
        <dbReference type="SAM" id="Phobius"/>
    </source>
</evidence>
<evidence type="ECO:0000313" key="3">
    <source>
        <dbReference type="Proteomes" id="UP000184499"/>
    </source>
</evidence>
<dbReference type="EMBL" id="KV878695">
    <property type="protein sequence ID" value="OJJ67241.1"/>
    <property type="molecule type" value="Genomic_DNA"/>
</dbReference>
<dbReference type="OMA" id="YMFCALT"/>
<dbReference type="VEuPathDB" id="FungiDB:ASPBRDRAFT_352785"/>
<name>A0A1L9U6E6_ASPBC</name>
<sequence length="409" mass="46116">MILLSHSYTYNMTWFTGSRDTSDEGWHFDAVSLLAVIGESIIERQKHIITASPLSAFPRLLPAPQAILNMNPLTQLPPFDSVTVIDVFSGAYTFHLNYFSGIMHEIHKVKPYEFRVYEVCHSKNHDDDNDDNDLDSVHRSLSRRIGLKRFCPMNILTLASVLLTIGLAIWAIIIHDGIGLLAIITMSLSSSLSCLSQKSYPELVMRPASSTTVGGDIVMRPASSTTVGGDIVMKTRSGAFIVVHCSQQIGREVYYSEETYRYVFEPNTVLYKVLMGAGTLLLMVSVLLFSNCGWTMQTAIAVTYILLNMCYWTVSVLFDARRSWDMSAHYAVKRLDRAYGSEANYTIALWHAIRETGRVDWVQKLDFVPATVSWDAWLKEAKNNITNKEWDPESARDRLMAASYSLPHD</sequence>
<proteinExistence type="predicted"/>
<feature type="transmembrane region" description="Helical" evidence="1">
    <location>
        <begin position="269"/>
        <end position="290"/>
    </location>
</feature>
<feature type="transmembrane region" description="Helical" evidence="1">
    <location>
        <begin position="150"/>
        <end position="172"/>
    </location>
</feature>
<dbReference type="RefSeq" id="XP_067474490.1">
    <property type="nucleotide sequence ID" value="XM_067623329.1"/>
</dbReference>